<evidence type="ECO:0000256" key="3">
    <source>
        <dbReference type="ARBA" id="ARBA00022729"/>
    </source>
</evidence>
<evidence type="ECO:0000313" key="12">
    <source>
        <dbReference type="EMBL" id="KAL0067848.1"/>
    </source>
</evidence>
<keyword evidence="4" id="KW-0256">Endoplasmic reticulum</keyword>
<evidence type="ECO:0000256" key="8">
    <source>
        <dbReference type="ARBA" id="ARBA00038311"/>
    </source>
</evidence>
<protein>
    <recommendedName>
        <fullName evidence="14">Translocon-associated protein subunit alpha</fullName>
    </recommendedName>
</protein>
<evidence type="ECO:0000256" key="5">
    <source>
        <dbReference type="ARBA" id="ARBA00022989"/>
    </source>
</evidence>
<comment type="similarity">
    <text evidence="8">Belongs to the IRC22 family.</text>
</comment>
<dbReference type="PANTHER" id="PTHR12924:SF0">
    <property type="entry name" value="TRANSLOCON-ASSOCIATED PROTEIN SUBUNIT ALPHA"/>
    <property type="match status" value="1"/>
</dbReference>
<evidence type="ECO:0008006" key="14">
    <source>
        <dbReference type="Google" id="ProtNLM"/>
    </source>
</evidence>
<evidence type="ECO:0000256" key="1">
    <source>
        <dbReference type="ARBA" id="ARBA00004115"/>
    </source>
</evidence>
<keyword evidence="2 10" id="KW-0812">Transmembrane</keyword>
<dbReference type="InterPro" id="IPR005595">
    <property type="entry name" value="TRAP_alpha"/>
</dbReference>
<evidence type="ECO:0000256" key="10">
    <source>
        <dbReference type="SAM" id="Phobius"/>
    </source>
</evidence>
<dbReference type="Pfam" id="PF03896">
    <property type="entry name" value="TRAP_alpha"/>
    <property type="match status" value="1"/>
</dbReference>
<comment type="caution">
    <text evidence="12">The sequence shown here is derived from an EMBL/GenBank/DDBJ whole genome shotgun (WGS) entry which is preliminary data.</text>
</comment>
<dbReference type="PANTHER" id="PTHR12924">
    <property type="entry name" value="TRANSLOCON-ASSOCIATED PROTEIN, ALPHA SUBUNIT"/>
    <property type="match status" value="1"/>
</dbReference>
<dbReference type="EMBL" id="JBBXMP010000022">
    <property type="protein sequence ID" value="KAL0067848.1"/>
    <property type="molecule type" value="Genomic_DNA"/>
</dbReference>
<evidence type="ECO:0000256" key="7">
    <source>
        <dbReference type="ARBA" id="ARBA00037565"/>
    </source>
</evidence>
<organism evidence="12 13">
    <name type="scientific">Marasmius tenuissimus</name>
    <dbReference type="NCBI Taxonomy" id="585030"/>
    <lineage>
        <taxon>Eukaryota</taxon>
        <taxon>Fungi</taxon>
        <taxon>Dikarya</taxon>
        <taxon>Basidiomycota</taxon>
        <taxon>Agaricomycotina</taxon>
        <taxon>Agaricomycetes</taxon>
        <taxon>Agaricomycetidae</taxon>
        <taxon>Agaricales</taxon>
        <taxon>Marasmiineae</taxon>
        <taxon>Marasmiaceae</taxon>
        <taxon>Marasmius</taxon>
    </lineage>
</organism>
<feature type="region of interest" description="Disordered" evidence="9">
    <location>
        <begin position="216"/>
        <end position="265"/>
    </location>
</feature>
<feature type="compositionally biased region" description="Basic residues" evidence="9">
    <location>
        <begin position="224"/>
        <end position="233"/>
    </location>
</feature>
<evidence type="ECO:0000256" key="6">
    <source>
        <dbReference type="ARBA" id="ARBA00023136"/>
    </source>
</evidence>
<name>A0ABR3A4D0_9AGAR</name>
<evidence type="ECO:0000256" key="4">
    <source>
        <dbReference type="ARBA" id="ARBA00022824"/>
    </source>
</evidence>
<feature type="chain" id="PRO_5046577323" description="Translocon-associated protein subunit alpha" evidence="11">
    <location>
        <begin position="23"/>
        <end position="265"/>
    </location>
</feature>
<evidence type="ECO:0000256" key="11">
    <source>
        <dbReference type="SAM" id="SignalP"/>
    </source>
</evidence>
<evidence type="ECO:0000313" key="13">
    <source>
        <dbReference type="Proteomes" id="UP001437256"/>
    </source>
</evidence>
<proteinExistence type="inferred from homology"/>
<keyword evidence="6 10" id="KW-0472">Membrane</keyword>
<comment type="subcellular location">
    <subcellularLocation>
        <location evidence="1">Endoplasmic reticulum membrane</location>
        <topology evidence="1">Single-pass type I membrane protein</topology>
    </subcellularLocation>
</comment>
<dbReference type="Proteomes" id="UP001437256">
    <property type="component" value="Unassembled WGS sequence"/>
</dbReference>
<comment type="function">
    <text evidence="7">Is probably involved in a pathway contributing to genomic integrity.</text>
</comment>
<feature type="transmembrane region" description="Helical" evidence="10">
    <location>
        <begin position="168"/>
        <end position="189"/>
    </location>
</feature>
<keyword evidence="3 11" id="KW-0732">Signal</keyword>
<keyword evidence="13" id="KW-1185">Reference proteome</keyword>
<feature type="compositionally biased region" description="Polar residues" evidence="9">
    <location>
        <begin position="234"/>
        <end position="244"/>
    </location>
</feature>
<evidence type="ECO:0000256" key="2">
    <source>
        <dbReference type="ARBA" id="ARBA00022692"/>
    </source>
</evidence>
<gene>
    <name evidence="12" type="ORF">AAF712_005016</name>
</gene>
<evidence type="ECO:0000256" key="9">
    <source>
        <dbReference type="SAM" id="MobiDB-lite"/>
    </source>
</evidence>
<keyword evidence="5 10" id="KW-1133">Transmembrane helix</keyword>
<feature type="signal peptide" evidence="11">
    <location>
        <begin position="1"/>
        <end position="22"/>
    </location>
</feature>
<reference evidence="12 13" key="1">
    <citation type="submission" date="2024-05" db="EMBL/GenBank/DDBJ databases">
        <title>A draft genome resource for the thread blight pathogen Marasmius tenuissimus strain MS-2.</title>
        <authorList>
            <person name="Yulfo-Soto G.E."/>
            <person name="Baruah I.K."/>
            <person name="Amoako-Attah I."/>
            <person name="Bukari Y."/>
            <person name="Meinhardt L.W."/>
            <person name="Bailey B.A."/>
            <person name="Cohen S.P."/>
        </authorList>
    </citation>
    <scope>NUCLEOTIDE SEQUENCE [LARGE SCALE GENOMIC DNA]</scope>
    <source>
        <strain evidence="12 13">MS-2</strain>
    </source>
</reference>
<sequence length="265" mass="28877">MRFLKAAGALCVAYLASGVVSAVEIVKEESTPETEEGPAVKELIASAQWPDSNPFGHVVNGEKNAMTIYLENKTGKNVTLLTISGSIHHPETDKLIKNLTTLTYGIPLIEDVKLTVPYSFHSEFKPGDHRLNVWLDHLVDEVKERIPIYESIVTVVEPEGSWFDLKLLSTYLMVTALLGGLTYVAYLSFVPQPKKSKKSAVSAPVTVTATSAGGYQEEWIPDHHKPKIGKKKSTTGVVSGTSGDELSGAETSGAEGRKEKARRRK</sequence>
<accession>A0ABR3A4D0</accession>